<protein>
    <submittedName>
        <fullName evidence="3">Stress responsive A/B Barrel domain protein</fullName>
    </submittedName>
</protein>
<dbReference type="Gene3D" id="3.30.70.100">
    <property type="match status" value="1"/>
</dbReference>
<evidence type="ECO:0000313" key="4">
    <source>
        <dbReference type="Proteomes" id="UP001295462"/>
    </source>
</evidence>
<dbReference type="PANTHER" id="PTHR33178">
    <property type="match status" value="1"/>
</dbReference>
<dbReference type="Pfam" id="PF07876">
    <property type="entry name" value="Dabb"/>
    <property type="match status" value="1"/>
</dbReference>
<evidence type="ECO:0000313" key="3">
    <source>
        <dbReference type="EMBL" id="CAH1584047.1"/>
    </source>
</evidence>
<accession>A0AAU9QIM8</accession>
<reference evidence="3" key="1">
    <citation type="submission" date="2022-01" db="EMBL/GenBank/DDBJ databases">
        <authorList>
            <person name="Lagorce A."/>
        </authorList>
    </citation>
    <scope>NUCLEOTIDE SEQUENCE</scope>
    <source>
        <strain evidence="3">Th15_F1_A12</strain>
    </source>
</reference>
<comment type="subunit">
    <text evidence="1">Homodimer.</text>
</comment>
<comment type="caution">
    <text evidence="3">The sequence shown here is derived from an EMBL/GenBank/DDBJ whole genome shotgun (WGS) entry which is preliminary data.</text>
</comment>
<dbReference type="EMBL" id="CAKMUD010000072">
    <property type="protein sequence ID" value="CAH1584047.1"/>
    <property type="molecule type" value="Genomic_DNA"/>
</dbReference>
<sequence>MIVIVLIFKHNKIQQQLKTMIRHILLIKFKASAASDKIQQLRALFEAMPTKVGGVTDVEWGLNNSPEGKNKDYTHAVMMTFADEAGRQNYLPHPEHDVLKEVFRPLLEDIIVFDYEI</sequence>
<name>A0AAU9QIM8_9VIBR</name>
<dbReference type="InterPro" id="IPR044662">
    <property type="entry name" value="HS1/DABB1-like"/>
</dbReference>
<dbReference type="PROSITE" id="PS51502">
    <property type="entry name" value="S_R_A_B_BARREL"/>
    <property type="match status" value="1"/>
</dbReference>
<gene>
    <name evidence="3" type="ORF">THF1A12_20036</name>
</gene>
<feature type="domain" description="Stress-response A/B barrel" evidence="2">
    <location>
        <begin position="21"/>
        <end position="115"/>
    </location>
</feature>
<dbReference type="InterPro" id="IPR011008">
    <property type="entry name" value="Dimeric_a/b-barrel"/>
</dbReference>
<dbReference type="SUPFAM" id="SSF54909">
    <property type="entry name" value="Dimeric alpha+beta barrel"/>
    <property type="match status" value="1"/>
</dbReference>
<evidence type="ECO:0000259" key="2">
    <source>
        <dbReference type="PROSITE" id="PS51502"/>
    </source>
</evidence>
<dbReference type="Proteomes" id="UP001295462">
    <property type="component" value="Unassembled WGS sequence"/>
</dbReference>
<dbReference type="AlphaFoldDB" id="A0AAU9QIM8"/>
<evidence type="ECO:0000256" key="1">
    <source>
        <dbReference type="ARBA" id="ARBA00011738"/>
    </source>
</evidence>
<proteinExistence type="predicted"/>
<dbReference type="InterPro" id="IPR013097">
    <property type="entry name" value="Dabb"/>
</dbReference>
<dbReference type="SMART" id="SM00886">
    <property type="entry name" value="Dabb"/>
    <property type="match status" value="1"/>
</dbReference>
<organism evidence="3 4">
    <name type="scientific">Vibrio jasicida</name>
    <dbReference type="NCBI Taxonomy" id="766224"/>
    <lineage>
        <taxon>Bacteria</taxon>
        <taxon>Pseudomonadati</taxon>
        <taxon>Pseudomonadota</taxon>
        <taxon>Gammaproteobacteria</taxon>
        <taxon>Vibrionales</taxon>
        <taxon>Vibrionaceae</taxon>
        <taxon>Vibrio</taxon>
    </lineage>
</organism>
<dbReference type="PANTHER" id="PTHR33178:SF10">
    <property type="entry name" value="STRESS-RESPONSE A_B BARREL DOMAIN-CONTAINING PROTEIN"/>
    <property type="match status" value="1"/>
</dbReference>